<comment type="caution">
    <text evidence="3">The sequence shown here is derived from an EMBL/GenBank/DDBJ whole genome shotgun (WGS) entry which is preliminary data.</text>
</comment>
<reference evidence="3" key="3">
    <citation type="submission" date="2023-05" db="EMBL/GenBank/DDBJ databases">
        <authorList>
            <person name="Smith C.H."/>
        </authorList>
    </citation>
    <scope>NUCLEOTIDE SEQUENCE</scope>
    <source>
        <strain evidence="3">CHS0354</strain>
        <tissue evidence="3">Mantle</tissue>
    </source>
</reference>
<dbReference type="AlphaFoldDB" id="A0AAE0S9M9"/>
<keyword evidence="4" id="KW-1185">Reference proteome</keyword>
<keyword evidence="2" id="KW-0472">Membrane</keyword>
<dbReference type="EMBL" id="JAEAOA010001201">
    <property type="protein sequence ID" value="KAK3587832.1"/>
    <property type="molecule type" value="Genomic_DNA"/>
</dbReference>
<proteinExistence type="predicted"/>
<evidence type="ECO:0000313" key="4">
    <source>
        <dbReference type="Proteomes" id="UP001195483"/>
    </source>
</evidence>
<evidence type="ECO:0000313" key="3">
    <source>
        <dbReference type="EMBL" id="KAK3587832.1"/>
    </source>
</evidence>
<keyword evidence="2" id="KW-0812">Transmembrane</keyword>
<feature type="region of interest" description="Disordered" evidence="1">
    <location>
        <begin position="63"/>
        <end position="97"/>
    </location>
</feature>
<feature type="transmembrane region" description="Helical" evidence="2">
    <location>
        <begin position="27"/>
        <end position="47"/>
    </location>
</feature>
<accession>A0AAE0S9M9</accession>
<evidence type="ECO:0000256" key="1">
    <source>
        <dbReference type="SAM" id="MobiDB-lite"/>
    </source>
</evidence>
<gene>
    <name evidence="3" type="ORF">CHS0354_019699</name>
</gene>
<dbReference type="Proteomes" id="UP001195483">
    <property type="component" value="Unassembled WGS sequence"/>
</dbReference>
<evidence type="ECO:0000256" key="2">
    <source>
        <dbReference type="SAM" id="Phobius"/>
    </source>
</evidence>
<organism evidence="3 4">
    <name type="scientific">Potamilus streckersoni</name>
    <dbReference type="NCBI Taxonomy" id="2493646"/>
    <lineage>
        <taxon>Eukaryota</taxon>
        <taxon>Metazoa</taxon>
        <taxon>Spiralia</taxon>
        <taxon>Lophotrochozoa</taxon>
        <taxon>Mollusca</taxon>
        <taxon>Bivalvia</taxon>
        <taxon>Autobranchia</taxon>
        <taxon>Heteroconchia</taxon>
        <taxon>Palaeoheterodonta</taxon>
        <taxon>Unionida</taxon>
        <taxon>Unionoidea</taxon>
        <taxon>Unionidae</taxon>
        <taxon>Ambleminae</taxon>
        <taxon>Lampsilini</taxon>
        <taxon>Potamilus</taxon>
    </lineage>
</organism>
<protein>
    <submittedName>
        <fullName evidence="3">Uncharacterized protein</fullName>
    </submittedName>
</protein>
<reference evidence="3" key="1">
    <citation type="journal article" date="2021" name="Genome Biol. Evol.">
        <title>A High-Quality Reference Genome for a Parasitic Bivalve with Doubly Uniparental Inheritance (Bivalvia: Unionida).</title>
        <authorList>
            <person name="Smith C.H."/>
        </authorList>
    </citation>
    <scope>NUCLEOTIDE SEQUENCE</scope>
    <source>
        <strain evidence="3">CHS0354</strain>
    </source>
</reference>
<reference evidence="3" key="2">
    <citation type="journal article" date="2021" name="Genome Biol. Evol.">
        <title>Developing a high-quality reference genome for a parasitic bivalve with doubly uniparental inheritance (Bivalvia: Unionida).</title>
        <authorList>
            <person name="Smith C.H."/>
        </authorList>
    </citation>
    <scope>NUCLEOTIDE SEQUENCE</scope>
    <source>
        <strain evidence="3">CHS0354</strain>
        <tissue evidence="3">Mantle</tissue>
    </source>
</reference>
<name>A0AAE0S9M9_9BIVA</name>
<keyword evidence="2" id="KW-1133">Transmembrane helix</keyword>
<sequence>MVHWILGTRETNSKSLRNHKSIEMKTVSLMLVFLAICTYTSYAFVGFDAGELMMYQMMSGMFGGQRGQQPPQGPAGASTDLGGQGQPQTGRSGGDLGLGSLLQLRMLFSMMN</sequence>